<evidence type="ECO:0000313" key="3">
    <source>
        <dbReference type="Proteomes" id="UP000004995"/>
    </source>
</evidence>
<keyword evidence="1" id="KW-1133">Transmembrane helix</keyword>
<accession>K4APF3</accession>
<organism evidence="2 3">
    <name type="scientific">Setaria italica</name>
    <name type="common">Foxtail millet</name>
    <name type="synonym">Panicum italicum</name>
    <dbReference type="NCBI Taxonomy" id="4555"/>
    <lineage>
        <taxon>Eukaryota</taxon>
        <taxon>Viridiplantae</taxon>
        <taxon>Streptophyta</taxon>
        <taxon>Embryophyta</taxon>
        <taxon>Tracheophyta</taxon>
        <taxon>Spermatophyta</taxon>
        <taxon>Magnoliopsida</taxon>
        <taxon>Liliopsida</taxon>
        <taxon>Poales</taxon>
        <taxon>Poaceae</taxon>
        <taxon>PACMAD clade</taxon>
        <taxon>Panicoideae</taxon>
        <taxon>Panicodae</taxon>
        <taxon>Paniceae</taxon>
        <taxon>Cenchrinae</taxon>
        <taxon>Setaria</taxon>
    </lineage>
</organism>
<protein>
    <submittedName>
        <fullName evidence="2">Uncharacterized protein</fullName>
    </submittedName>
</protein>
<keyword evidence="1" id="KW-0472">Membrane</keyword>
<proteinExistence type="predicted"/>
<keyword evidence="1" id="KW-0812">Transmembrane</keyword>
<sequence>MAAAGADSDPASAVPAVSTCAHCARSHLPTSTCILYTVPVTSKSASTVEKWFQGSLWMNIMMKTMHRYVCYHPKCNVLDSYIIMPVSRCMMSKMCFHFNAAIVLSRIIVDTPSIFIYMMFVN</sequence>
<dbReference type="AlphaFoldDB" id="K4APF3"/>
<reference evidence="3" key="1">
    <citation type="journal article" date="2012" name="Nat. Biotechnol.">
        <title>Reference genome sequence of the model plant Setaria.</title>
        <authorList>
            <person name="Bennetzen J.L."/>
            <person name="Schmutz J."/>
            <person name="Wang H."/>
            <person name="Percifield R."/>
            <person name="Hawkins J."/>
            <person name="Pontaroli A.C."/>
            <person name="Estep M."/>
            <person name="Feng L."/>
            <person name="Vaughn J.N."/>
            <person name="Grimwood J."/>
            <person name="Jenkins J."/>
            <person name="Barry K."/>
            <person name="Lindquist E."/>
            <person name="Hellsten U."/>
            <person name="Deshpande S."/>
            <person name="Wang X."/>
            <person name="Wu X."/>
            <person name="Mitros T."/>
            <person name="Triplett J."/>
            <person name="Yang X."/>
            <person name="Ye C.Y."/>
            <person name="Mauro-Herrera M."/>
            <person name="Wang L."/>
            <person name="Li P."/>
            <person name="Sharma M."/>
            <person name="Sharma R."/>
            <person name="Ronald P.C."/>
            <person name="Panaud O."/>
            <person name="Kellogg E.A."/>
            <person name="Brutnell T.P."/>
            <person name="Doust A.N."/>
            <person name="Tuskan G.A."/>
            <person name="Rokhsar D."/>
            <person name="Devos K.M."/>
        </authorList>
    </citation>
    <scope>NUCLEOTIDE SEQUENCE [LARGE SCALE GENOMIC DNA]</scope>
    <source>
        <strain evidence="3">cv. Yugu1</strain>
    </source>
</reference>
<dbReference type="HOGENOM" id="CLU_2030759_0_0_1"/>
<dbReference type="Proteomes" id="UP000004995">
    <property type="component" value="Unassembled WGS sequence"/>
</dbReference>
<keyword evidence="3" id="KW-1185">Reference proteome</keyword>
<dbReference type="EnsemblPlants" id="KQK90822">
    <property type="protein sequence ID" value="KQK90822"/>
    <property type="gene ID" value="SETIT_040801mg"/>
</dbReference>
<name>K4APF3_SETIT</name>
<dbReference type="Gramene" id="KQK90822">
    <property type="protein sequence ID" value="KQK90822"/>
    <property type="gene ID" value="SETIT_040801mg"/>
</dbReference>
<reference evidence="2" key="2">
    <citation type="submission" date="2018-08" db="UniProtKB">
        <authorList>
            <consortium name="EnsemblPlants"/>
        </authorList>
    </citation>
    <scope>IDENTIFICATION</scope>
    <source>
        <strain evidence="2">Yugu1</strain>
    </source>
</reference>
<feature type="transmembrane region" description="Helical" evidence="1">
    <location>
        <begin position="98"/>
        <end position="120"/>
    </location>
</feature>
<dbReference type="InParanoid" id="K4APF3"/>
<evidence type="ECO:0000256" key="1">
    <source>
        <dbReference type="SAM" id="Phobius"/>
    </source>
</evidence>
<evidence type="ECO:0000313" key="2">
    <source>
        <dbReference type="EnsemblPlants" id="KQK90822"/>
    </source>
</evidence>
<dbReference type="EMBL" id="AGNK02005979">
    <property type="status" value="NOT_ANNOTATED_CDS"/>
    <property type="molecule type" value="Genomic_DNA"/>
</dbReference>